<dbReference type="AlphaFoldDB" id="A0A6J6L6B7"/>
<organism evidence="1">
    <name type="scientific">freshwater metagenome</name>
    <dbReference type="NCBI Taxonomy" id="449393"/>
    <lineage>
        <taxon>unclassified sequences</taxon>
        <taxon>metagenomes</taxon>
        <taxon>ecological metagenomes</taxon>
    </lineage>
</organism>
<dbReference type="EMBL" id="CAEZWB010000170">
    <property type="protein sequence ID" value="CAB4655979.1"/>
    <property type="molecule type" value="Genomic_DNA"/>
</dbReference>
<protein>
    <submittedName>
        <fullName evidence="1">Unannotated protein</fullName>
    </submittedName>
</protein>
<reference evidence="1" key="1">
    <citation type="submission" date="2020-05" db="EMBL/GenBank/DDBJ databases">
        <authorList>
            <person name="Chiriac C."/>
            <person name="Salcher M."/>
            <person name="Ghai R."/>
            <person name="Kavagutti S V."/>
        </authorList>
    </citation>
    <scope>NUCLEOTIDE SEQUENCE</scope>
</reference>
<accession>A0A6J6L6B7</accession>
<proteinExistence type="predicted"/>
<gene>
    <name evidence="1" type="ORF">UFOPK2166_01094</name>
</gene>
<evidence type="ECO:0000313" key="1">
    <source>
        <dbReference type="EMBL" id="CAB4655979.1"/>
    </source>
</evidence>
<name>A0A6J6L6B7_9ZZZZ</name>
<sequence length="123" mass="13730">MPHTVRLPYISFNVAYVLAVTVQSRVAGLVTIGPTMTLRVSARIWLKITYGSCHKMWLSNVQTWEKPNMSAFLARSITRADGGVVCNTTPMSIALPYVYVWLFSVLTENRDRSSMCVGLANVM</sequence>